<accession>A0A843WFQ0</accession>
<organism evidence="2 3">
    <name type="scientific">Colocasia esculenta</name>
    <name type="common">Wild taro</name>
    <name type="synonym">Arum esculentum</name>
    <dbReference type="NCBI Taxonomy" id="4460"/>
    <lineage>
        <taxon>Eukaryota</taxon>
        <taxon>Viridiplantae</taxon>
        <taxon>Streptophyta</taxon>
        <taxon>Embryophyta</taxon>
        <taxon>Tracheophyta</taxon>
        <taxon>Spermatophyta</taxon>
        <taxon>Magnoliopsida</taxon>
        <taxon>Liliopsida</taxon>
        <taxon>Araceae</taxon>
        <taxon>Aroideae</taxon>
        <taxon>Colocasieae</taxon>
        <taxon>Colocasia</taxon>
    </lineage>
</organism>
<dbReference type="EMBL" id="NMUH01002951">
    <property type="protein sequence ID" value="MQM02964.1"/>
    <property type="molecule type" value="Genomic_DNA"/>
</dbReference>
<feature type="domain" description="Iron-sulphur binding protein LdpA C-terminal" evidence="1">
    <location>
        <begin position="18"/>
        <end position="232"/>
    </location>
</feature>
<proteinExistence type="predicted"/>
<evidence type="ECO:0000313" key="2">
    <source>
        <dbReference type="EMBL" id="MQM02964.1"/>
    </source>
</evidence>
<dbReference type="Proteomes" id="UP000652761">
    <property type="component" value="Unassembled WGS sequence"/>
</dbReference>
<dbReference type="AlphaFoldDB" id="A0A843WFQ0"/>
<dbReference type="InterPro" id="IPR021039">
    <property type="entry name" value="Fe-S-bd_prot_LdpA_C"/>
</dbReference>
<keyword evidence="3" id="KW-1185">Reference proteome</keyword>
<gene>
    <name evidence="2" type="ORF">Taro_035738</name>
</gene>
<sequence>MVSGPRTYIRDTAATSELLRRHDVDAIEIHTSGRLDMPSNHFNRIAWQAIHLGLVASPIWQQAFLIWYTKVSLPHAGESVVNAMNNLYSVMETSLQCHNLWQLDGRPMSGDIGRGATKDAINFAVHLAAVGNRPPGFLQLAGGTNSHTVDCLKKVGLFQTWAIPDRTEGKASFTASNGSLQALIGGVAYGGYARKVVGQVLNQLSTQHGRIQIEDYPEHLLQALREALSLVGPVKRYQIIV</sequence>
<dbReference type="Pfam" id="PF12617">
    <property type="entry name" value="LdpA_C"/>
    <property type="match status" value="1"/>
</dbReference>
<comment type="caution">
    <text evidence="2">The sequence shown here is derived from an EMBL/GenBank/DDBJ whole genome shotgun (WGS) entry which is preliminary data.</text>
</comment>
<dbReference type="OrthoDB" id="204405at2759"/>
<evidence type="ECO:0000259" key="1">
    <source>
        <dbReference type="Pfam" id="PF12617"/>
    </source>
</evidence>
<evidence type="ECO:0000313" key="3">
    <source>
        <dbReference type="Proteomes" id="UP000652761"/>
    </source>
</evidence>
<name>A0A843WFQ0_COLES</name>
<reference evidence="2" key="1">
    <citation type="submission" date="2017-07" db="EMBL/GenBank/DDBJ databases">
        <title>Taro Niue Genome Assembly and Annotation.</title>
        <authorList>
            <person name="Atibalentja N."/>
            <person name="Keating K."/>
            <person name="Fields C.J."/>
        </authorList>
    </citation>
    <scope>NUCLEOTIDE SEQUENCE</scope>
    <source>
        <strain evidence="2">Niue_2</strain>
        <tissue evidence="2">Leaf</tissue>
    </source>
</reference>
<protein>
    <recommendedName>
        <fullName evidence="1">Iron-sulphur binding protein LdpA C-terminal domain-containing protein</fullName>
    </recommendedName>
</protein>